<dbReference type="KEGG" id="plm:Plim_3673"/>
<dbReference type="eggNOG" id="COG1131">
    <property type="taxonomic scope" value="Bacteria"/>
</dbReference>
<dbReference type="InterPro" id="IPR003593">
    <property type="entry name" value="AAA+_ATPase"/>
</dbReference>
<evidence type="ECO:0000256" key="1">
    <source>
        <dbReference type="ARBA" id="ARBA00005417"/>
    </source>
</evidence>
<dbReference type="Pfam" id="PF00005">
    <property type="entry name" value="ABC_tran"/>
    <property type="match status" value="1"/>
</dbReference>
<keyword evidence="8" id="KW-1185">Reference proteome</keyword>
<dbReference type="HOGENOM" id="CLU_000604_1_2_0"/>
<proteinExistence type="inferred from homology"/>
<accession>D5SVX5</accession>
<dbReference type="PANTHER" id="PTHR42711">
    <property type="entry name" value="ABC TRANSPORTER ATP-BINDING PROTEIN"/>
    <property type="match status" value="1"/>
</dbReference>
<protein>
    <submittedName>
        <fullName evidence="7">ABC transporter related protein</fullName>
    </submittedName>
</protein>
<evidence type="ECO:0000256" key="4">
    <source>
        <dbReference type="ARBA" id="ARBA00022741"/>
    </source>
</evidence>
<feature type="domain" description="ABC transporter" evidence="6">
    <location>
        <begin position="30"/>
        <end position="263"/>
    </location>
</feature>
<dbReference type="AlphaFoldDB" id="D5SVX5"/>
<dbReference type="PROSITE" id="PS00211">
    <property type="entry name" value="ABC_TRANSPORTER_1"/>
    <property type="match status" value="1"/>
</dbReference>
<dbReference type="GO" id="GO:0005524">
    <property type="term" value="F:ATP binding"/>
    <property type="evidence" value="ECO:0007669"/>
    <property type="project" value="UniProtKB-KW"/>
</dbReference>
<evidence type="ECO:0000313" key="7">
    <source>
        <dbReference type="EMBL" id="ADG69485.1"/>
    </source>
</evidence>
<organism evidence="7 8">
    <name type="scientific">Planctopirus limnophila (strain ATCC 43296 / DSM 3776 / IFAM 1008 / Mu 290)</name>
    <name type="common">Planctomyces limnophilus</name>
    <dbReference type="NCBI Taxonomy" id="521674"/>
    <lineage>
        <taxon>Bacteria</taxon>
        <taxon>Pseudomonadati</taxon>
        <taxon>Planctomycetota</taxon>
        <taxon>Planctomycetia</taxon>
        <taxon>Planctomycetales</taxon>
        <taxon>Planctomycetaceae</taxon>
        <taxon>Planctopirus</taxon>
    </lineage>
</organism>
<dbReference type="GO" id="GO:0016887">
    <property type="term" value="F:ATP hydrolysis activity"/>
    <property type="evidence" value="ECO:0007669"/>
    <property type="project" value="InterPro"/>
</dbReference>
<dbReference type="InterPro" id="IPR017871">
    <property type="entry name" value="ABC_transporter-like_CS"/>
</dbReference>
<dbReference type="Proteomes" id="UP000002220">
    <property type="component" value="Chromosome"/>
</dbReference>
<dbReference type="PANTHER" id="PTHR42711:SF5">
    <property type="entry name" value="ABC TRANSPORTER ATP-BINDING PROTEIN NATA"/>
    <property type="match status" value="1"/>
</dbReference>
<evidence type="ECO:0000256" key="3">
    <source>
        <dbReference type="ARBA" id="ARBA00022458"/>
    </source>
</evidence>
<dbReference type="SUPFAM" id="SSF52540">
    <property type="entry name" value="P-loop containing nucleoside triphosphate hydrolases"/>
    <property type="match status" value="1"/>
</dbReference>
<dbReference type="SMART" id="SM00382">
    <property type="entry name" value="AAA"/>
    <property type="match status" value="1"/>
</dbReference>
<dbReference type="STRING" id="521674.Plim_3673"/>
<sequence>MSSHRNELNAIAPIKSKSMGASPTSLSAAISVEHVSFSYPSRKETPPALNDVSFRVDEGQICALLGPNGSGKSTLFRLLATLLPWQQGTGQIFGVDLAHSPQRARRLFGVTFQSPSLDTRLTVEENLWHQGKLYGLNSVDLQQRIIECSTPLGLKDWLPKTVETLSGGWKRRVELAKALLHHPRLLLLDEPSVGLDPGSRRELWQELARLRQMGISILVSTHLMEEAELADQVVIFDEGQKVAEGSPDELTQSVGQDALSMTPRNPETFAEILLQKTGRNALRMGSSFRLEGQISPGLVEELATSLGPELRAIGLIRPTLEEVFLKVTGRTFESADQED</sequence>
<keyword evidence="3" id="KW-0536">Nodulation</keyword>
<evidence type="ECO:0000259" key="6">
    <source>
        <dbReference type="PROSITE" id="PS50893"/>
    </source>
</evidence>
<name>D5SVX5_PLAL2</name>
<dbReference type="InterPro" id="IPR027417">
    <property type="entry name" value="P-loop_NTPase"/>
</dbReference>
<gene>
    <name evidence="7" type="ordered locus">Plim_3673</name>
</gene>
<evidence type="ECO:0000256" key="5">
    <source>
        <dbReference type="ARBA" id="ARBA00022840"/>
    </source>
</evidence>
<dbReference type="InterPro" id="IPR003439">
    <property type="entry name" value="ABC_transporter-like_ATP-bd"/>
</dbReference>
<keyword evidence="4" id="KW-0547">Nucleotide-binding</keyword>
<dbReference type="Gene3D" id="3.40.50.300">
    <property type="entry name" value="P-loop containing nucleotide triphosphate hydrolases"/>
    <property type="match status" value="1"/>
</dbReference>
<dbReference type="PROSITE" id="PS50893">
    <property type="entry name" value="ABC_TRANSPORTER_2"/>
    <property type="match status" value="1"/>
</dbReference>
<keyword evidence="5" id="KW-0067">ATP-binding</keyword>
<evidence type="ECO:0000256" key="2">
    <source>
        <dbReference type="ARBA" id="ARBA00022448"/>
    </source>
</evidence>
<comment type="similarity">
    <text evidence="1">Belongs to the ABC transporter superfamily.</text>
</comment>
<dbReference type="EMBL" id="CP001744">
    <property type="protein sequence ID" value="ADG69485.1"/>
    <property type="molecule type" value="Genomic_DNA"/>
</dbReference>
<reference evidence="7 8" key="1">
    <citation type="journal article" date="2010" name="Stand. Genomic Sci.">
        <title>Complete genome sequence of Planctomyces limnophilus type strain (Mu 290).</title>
        <authorList>
            <person name="Labutti K."/>
            <person name="Sikorski J."/>
            <person name="Schneider S."/>
            <person name="Nolan M."/>
            <person name="Lucas S."/>
            <person name="Glavina Del Rio T."/>
            <person name="Tice H."/>
            <person name="Cheng J.F."/>
            <person name="Goodwin L."/>
            <person name="Pitluck S."/>
            <person name="Liolios K."/>
            <person name="Ivanova N."/>
            <person name="Mavromatis K."/>
            <person name="Mikhailova N."/>
            <person name="Pati A."/>
            <person name="Chen A."/>
            <person name="Palaniappan K."/>
            <person name="Land M."/>
            <person name="Hauser L."/>
            <person name="Chang Y.J."/>
            <person name="Jeffries C.D."/>
            <person name="Tindall B.J."/>
            <person name="Rohde M."/>
            <person name="Goker M."/>
            <person name="Woyke T."/>
            <person name="Bristow J."/>
            <person name="Eisen J.A."/>
            <person name="Markowitz V."/>
            <person name="Hugenholtz P."/>
            <person name="Kyrpides N.C."/>
            <person name="Klenk H.P."/>
            <person name="Lapidus A."/>
        </authorList>
    </citation>
    <scope>NUCLEOTIDE SEQUENCE [LARGE SCALE GENOMIC DNA]</scope>
    <source>
        <strain evidence="8">ATCC 43296 / DSM 3776 / IFAM 1008 / Mu 290</strain>
    </source>
</reference>
<dbReference type="InterPro" id="IPR050763">
    <property type="entry name" value="ABC_transporter_ATP-binding"/>
</dbReference>
<keyword evidence="2" id="KW-0813">Transport</keyword>
<dbReference type="OrthoDB" id="9804819at2"/>
<evidence type="ECO:0000313" key="8">
    <source>
        <dbReference type="Proteomes" id="UP000002220"/>
    </source>
</evidence>